<dbReference type="PANTHER" id="PTHR43591">
    <property type="entry name" value="METHYLTRANSFERASE"/>
    <property type="match status" value="1"/>
</dbReference>
<dbReference type="CDD" id="cd02440">
    <property type="entry name" value="AdoMet_MTases"/>
    <property type="match status" value="1"/>
</dbReference>
<evidence type="ECO:0000256" key="1">
    <source>
        <dbReference type="SAM" id="MobiDB-lite"/>
    </source>
</evidence>
<reference evidence="3" key="1">
    <citation type="submission" date="2022-10" db="EMBL/GenBank/DDBJ databases">
        <title>The complete genomes of actinobacterial strains from the NBC collection.</title>
        <authorList>
            <person name="Joergensen T.S."/>
            <person name="Alvarez Arevalo M."/>
            <person name="Sterndorff E.B."/>
            <person name="Faurdal D."/>
            <person name="Vuksanovic O."/>
            <person name="Mourched A.-S."/>
            <person name="Charusanti P."/>
            <person name="Shaw S."/>
            <person name="Blin K."/>
            <person name="Weber T."/>
        </authorList>
    </citation>
    <scope>NUCLEOTIDE SEQUENCE</scope>
    <source>
        <strain evidence="3">NBC_01393</strain>
    </source>
</reference>
<dbReference type="PANTHER" id="PTHR43591:SF24">
    <property type="entry name" value="2-METHOXY-6-POLYPRENYL-1,4-BENZOQUINOL METHYLASE, MITOCHONDRIAL"/>
    <property type="match status" value="1"/>
</dbReference>
<dbReference type="GO" id="GO:0008757">
    <property type="term" value="F:S-adenosylmethionine-dependent methyltransferase activity"/>
    <property type="evidence" value="ECO:0007669"/>
    <property type="project" value="InterPro"/>
</dbReference>
<dbReference type="EMBL" id="CP109546">
    <property type="protein sequence ID" value="WTZ12644.1"/>
    <property type="molecule type" value="Genomic_DNA"/>
</dbReference>
<gene>
    <name evidence="3" type="ORF">OG699_34495</name>
</gene>
<proteinExistence type="predicted"/>
<dbReference type="InterPro" id="IPR013216">
    <property type="entry name" value="Methyltransf_11"/>
</dbReference>
<keyword evidence="3" id="KW-0808">Transferase</keyword>
<keyword evidence="3" id="KW-0489">Methyltransferase</keyword>
<dbReference type="GO" id="GO:0032259">
    <property type="term" value="P:methylation"/>
    <property type="evidence" value="ECO:0007669"/>
    <property type="project" value="UniProtKB-KW"/>
</dbReference>
<dbReference type="SUPFAM" id="SSF53335">
    <property type="entry name" value="S-adenosyl-L-methionine-dependent methyltransferases"/>
    <property type="match status" value="1"/>
</dbReference>
<accession>A0AAU3I892</accession>
<dbReference type="Gene3D" id="3.40.50.150">
    <property type="entry name" value="Vaccinia Virus protein VP39"/>
    <property type="match status" value="1"/>
</dbReference>
<protein>
    <submittedName>
        <fullName evidence="3">Class I SAM-dependent methyltransferase</fullName>
    </submittedName>
</protein>
<sequence length="255" mass="26462">MLDYDKEADRYDATRGGEPRAAAAAAAVLALVPDDARSLLDVACGTGIVTSGLAAGRPGLRVTGADAAHGMALRAAERLPGAVVRADGRRLPFPEGSFDAVCAVWLLHLLDDAGPVIAEAARVLRPGGVFVTTVDKAAAHQVGSDIDALTALCPPGHAEDGTGRVTAYAAEHGLVPSGTALFRGHGQGRTPRGVARYIRSGRLYAAGGPRLAERVETLPGPDVPRREPDFTLRAFRRNRTRADRPGPGVRGLSSG</sequence>
<dbReference type="InterPro" id="IPR029063">
    <property type="entry name" value="SAM-dependent_MTases_sf"/>
</dbReference>
<name>A0AAU3I892_9ACTN</name>
<feature type="domain" description="Methyltransferase type 11" evidence="2">
    <location>
        <begin position="40"/>
        <end position="131"/>
    </location>
</feature>
<evidence type="ECO:0000259" key="2">
    <source>
        <dbReference type="Pfam" id="PF08241"/>
    </source>
</evidence>
<feature type="region of interest" description="Disordered" evidence="1">
    <location>
        <begin position="236"/>
        <end position="255"/>
    </location>
</feature>
<evidence type="ECO:0000313" key="3">
    <source>
        <dbReference type="EMBL" id="WTZ12644.1"/>
    </source>
</evidence>
<dbReference type="AlphaFoldDB" id="A0AAU3I892"/>
<dbReference type="Pfam" id="PF08241">
    <property type="entry name" value="Methyltransf_11"/>
    <property type="match status" value="1"/>
</dbReference>
<organism evidence="3">
    <name type="scientific">Streptomyces sp. NBC_01393</name>
    <dbReference type="NCBI Taxonomy" id="2903851"/>
    <lineage>
        <taxon>Bacteria</taxon>
        <taxon>Bacillati</taxon>
        <taxon>Actinomycetota</taxon>
        <taxon>Actinomycetes</taxon>
        <taxon>Kitasatosporales</taxon>
        <taxon>Streptomycetaceae</taxon>
        <taxon>Streptomyces</taxon>
    </lineage>
</organism>